<protein>
    <submittedName>
        <fullName evidence="2">Uncharacterized protein</fullName>
    </submittedName>
</protein>
<proteinExistence type="predicted"/>
<accession>A0ABV6EZQ6</accession>
<comment type="caution">
    <text evidence="2">The sequence shown here is derived from an EMBL/GenBank/DDBJ whole genome shotgun (WGS) entry which is preliminary data.</text>
</comment>
<organism evidence="2 3">
    <name type="scientific">Rhodopseudomonas telluris</name>
    <dbReference type="NCBI Taxonomy" id="644215"/>
    <lineage>
        <taxon>Bacteria</taxon>
        <taxon>Pseudomonadati</taxon>
        <taxon>Pseudomonadota</taxon>
        <taxon>Alphaproteobacteria</taxon>
        <taxon>Hyphomicrobiales</taxon>
        <taxon>Nitrobacteraceae</taxon>
        <taxon>Rhodopseudomonas</taxon>
    </lineage>
</organism>
<reference evidence="2 3" key="1">
    <citation type="submission" date="2024-09" db="EMBL/GenBank/DDBJ databases">
        <authorList>
            <person name="Sun Q."/>
            <person name="Mori K."/>
        </authorList>
    </citation>
    <scope>NUCLEOTIDE SEQUENCE [LARGE SCALE GENOMIC DNA]</scope>
    <source>
        <strain evidence="2 3">KCTC 23279</strain>
    </source>
</reference>
<dbReference type="Proteomes" id="UP001589775">
    <property type="component" value="Unassembled WGS sequence"/>
</dbReference>
<sequence length="122" mass="13330">MSAKSAKPRAAVKSARCPEGQQKPSETEVLSPVMRRVRAALGERKSAAKLHYLTDQSLSICEKTLAGNRLPNAAMYEALFGTELIIPTILGLIPDDATDPRVRAVRKAIRRLELDFEDGEGV</sequence>
<dbReference type="RefSeq" id="WP_378392836.1">
    <property type="nucleotide sequence ID" value="NZ_JBHLWM010000012.1"/>
</dbReference>
<evidence type="ECO:0000313" key="3">
    <source>
        <dbReference type="Proteomes" id="UP001589775"/>
    </source>
</evidence>
<dbReference type="EMBL" id="JBHLWM010000012">
    <property type="protein sequence ID" value="MFC0243648.1"/>
    <property type="molecule type" value="Genomic_DNA"/>
</dbReference>
<evidence type="ECO:0000313" key="2">
    <source>
        <dbReference type="EMBL" id="MFC0243648.1"/>
    </source>
</evidence>
<gene>
    <name evidence="2" type="ORF">ACFFJ6_24410</name>
</gene>
<evidence type="ECO:0000256" key="1">
    <source>
        <dbReference type="SAM" id="MobiDB-lite"/>
    </source>
</evidence>
<feature type="region of interest" description="Disordered" evidence="1">
    <location>
        <begin position="1"/>
        <end position="28"/>
    </location>
</feature>
<keyword evidence="3" id="KW-1185">Reference proteome</keyword>
<name>A0ABV6EZQ6_9BRAD</name>